<dbReference type="RefSeq" id="WP_227601236.1">
    <property type="nucleotide sequence ID" value="NZ_JAJEPX010000066.1"/>
</dbReference>
<keyword evidence="2" id="KW-1185">Reference proteome</keyword>
<gene>
    <name evidence="1" type="ORF">LKD22_12215</name>
</gene>
<comment type="caution">
    <text evidence="1">The sequence shown here is derived from an EMBL/GenBank/DDBJ whole genome shotgun (WGS) entry which is preliminary data.</text>
</comment>
<organism evidence="1 2">
    <name type="scientific">Agathobaculum butyriciproducens</name>
    <dbReference type="NCBI Taxonomy" id="1628085"/>
    <lineage>
        <taxon>Bacteria</taxon>
        <taxon>Bacillati</taxon>
        <taxon>Bacillota</taxon>
        <taxon>Clostridia</taxon>
        <taxon>Eubacteriales</taxon>
        <taxon>Butyricicoccaceae</taxon>
        <taxon>Agathobaculum</taxon>
    </lineage>
</organism>
<dbReference type="EMBL" id="JAJEPX010000066">
    <property type="protein sequence ID" value="MCC2177874.1"/>
    <property type="molecule type" value="Genomic_DNA"/>
</dbReference>
<name>A0AAW4W0V8_9FIRM</name>
<proteinExistence type="predicted"/>
<reference evidence="1 2" key="1">
    <citation type="submission" date="2021-10" db="EMBL/GenBank/DDBJ databases">
        <title>Anaerobic single-cell dispensing facilitates the cultivation of human gut bacteria.</title>
        <authorList>
            <person name="Afrizal A."/>
        </authorList>
    </citation>
    <scope>NUCLEOTIDE SEQUENCE [LARGE SCALE GENOMIC DNA]</scope>
    <source>
        <strain evidence="1 2">CLA-AA-H270</strain>
    </source>
</reference>
<evidence type="ECO:0000313" key="1">
    <source>
        <dbReference type="EMBL" id="MCC2177874.1"/>
    </source>
</evidence>
<dbReference type="GeneID" id="98660289"/>
<dbReference type="AlphaFoldDB" id="A0AAW4W0V8"/>
<sequence length="272" mass="28240">MRLKELITRSGGVITAIALLGSMMTMAGAVPSCSICGAVFRPYGGLHKEVVTYQEYYSVKDIDNLKNTNALYDFDIGNSHYLNIVEYNGNVICKSCLDNIISEYKAANSGTISSPGTGSTPVTLTAAASTFNVTVPTSIPLVVGADSKVTSPSDVKIINNSAGPVKVTAIAMNDGAWTMTDYNGGDRSKLAAEKVGSNKLGLSLTVGGNTAASSTNGSQSPAIDSTKWRITGKNTGNNELPITVGAIASAVSIKIENAVTAANVVFTVAWDK</sequence>
<protein>
    <submittedName>
        <fullName evidence="1">Uncharacterized protein</fullName>
    </submittedName>
</protein>
<accession>A0AAW4W0V8</accession>
<dbReference type="Proteomes" id="UP001298753">
    <property type="component" value="Unassembled WGS sequence"/>
</dbReference>
<evidence type="ECO:0000313" key="2">
    <source>
        <dbReference type="Proteomes" id="UP001298753"/>
    </source>
</evidence>